<keyword evidence="1" id="KW-0732">Signal</keyword>
<organism evidence="3 4">
    <name type="scientific">Alteromonas lipolytica</name>
    <dbReference type="NCBI Taxonomy" id="1856405"/>
    <lineage>
        <taxon>Bacteria</taxon>
        <taxon>Pseudomonadati</taxon>
        <taxon>Pseudomonadota</taxon>
        <taxon>Gammaproteobacteria</taxon>
        <taxon>Alteromonadales</taxon>
        <taxon>Alteromonadaceae</taxon>
        <taxon>Alteromonas/Salinimonas group</taxon>
        <taxon>Alteromonas</taxon>
    </lineage>
</organism>
<dbReference type="GO" id="GO:0015288">
    <property type="term" value="F:porin activity"/>
    <property type="evidence" value="ECO:0007669"/>
    <property type="project" value="InterPro"/>
</dbReference>
<dbReference type="GO" id="GO:0016020">
    <property type="term" value="C:membrane"/>
    <property type="evidence" value="ECO:0007669"/>
    <property type="project" value="InterPro"/>
</dbReference>
<dbReference type="STRING" id="1856405.BFC17_06145"/>
<dbReference type="InterPro" id="IPR023614">
    <property type="entry name" value="Porin_dom_sf"/>
</dbReference>
<dbReference type="RefSeq" id="WP_070178258.1">
    <property type="nucleotide sequence ID" value="NZ_BMJR01000005.1"/>
</dbReference>
<dbReference type="InterPro" id="IPR033900">
    <property type="entry name" value="Gram_neg_porin_domain"/>
</dbReference>
<accession>A0A1E8F9Y6</accession>
<evidence type="ECO:0000313" key="3">
    <source>
        <dbReference type="EMBL" id="OFI32730.1"/>
    </source>
</evidence>
<dbReference type="OrthoDB" id="197869at2"/>
<evidence type="ECO:0000313" key="4">
    <source>
        <dbReference type="Proteomes" id="UP000176037"/>
    </source>
</evidence>
<keyword evidence="4" id="KW-1185">Reference proteome</keyword>
<protein>
    <recommendedName>
        <fullName evidence="2">Porin domain-containing protein</fullName>
    </recommendedName>
</protein>
<feature type="signal peptide" evidence="1">
    <location>
        <begin position="1"/>
        <end position="26"/>
    </location>
</feature>
<feature type="domain" description="Porin" evidence="2">
    <location>
        <begin position="15"/>
        <end position="368"/>
    </location>
</feature>
<gene>
    <name evidence="3" type="ORF">BFC17_06145</name>
</gene>
<proteinExistence type="predicted"/>
<reference evidence="3 4" key="1">
    <citation type="submission" date="2016-09" db="EMBL/GenBank/DDBJ databases">
        <title>Alteromonas lipolytica, a new species isolated from sea water.</title>
        <authorList>
            <person name="Wu Y.-H."/>
            <person name="Cheng H."/>
            <person name="Xu X.-W."/>
        </authorList>
    </citation>
    <scope>NUCLEOTIDE SEQUENCE [LARGE SCALE GENOMIC DNA]</scope>
    <source>
        <strain evidence="3 4">JW12</strain>
    </source>
</reference>
<sequence>MVYTLFKRVTGAALLTVSLFSPAVMASDKLEISGFGRIVAGYLDDPNVEFEAYTNQVSFTEQSLLALQADYHLLDNLTVTAQLLAHSSNERDSGLEWLYVSYAPSPLWQVKAGRMRTPFYQYSDVIDVGFAYPWISPPQQLYSAFLFNQYDGVSLIRRFSFGDFSASVEGYYGVFDGDTTFQERSYPTDINNLAGIVFNGMFNSNLRVRASYIMADFSLDLEEITQFSDLLRSFGFNQSADSLTMQGEFDIYQLGVAYDSLDYNLASEWMEIQSNTVLAPNIVSYYLSGGMVFQPVTVSLTFADMIVDPSTAASDIPFGLSPDLDQLYYGYQTIFAQTQASDLQSLTFGVRWDASYNIAFKAEVTHFKGALGISTFQPREGRGDFDESANLYQLAMEFVF</sequence>
<evidence type="ECO:0000259" key="2">
    <source>
        <dbReference type="Pfam" id="PF13609"/>
    </source>
</evidence>
<dbReference type="AlphaFoldDB" id="A0A1E8F9Y6"/>
<comment type="caution">
    <text evidence="3">The sequence shown here is derived from an EMBL/GenBank/DDBJ whole genome shotgun (WGS) entry which is preliminary data.</text>
</comment>
<feature type="chain" id="PRO_5009214002" description="Porin domain-containing protein" evidence="1">
    <location>
        <begin position="27"/>
        <end position="400"/>
    </location>
</feature>
<evidence type="ECO:0000256" key="1">
    <source>
        <dbReference type="SAM" id="SignalP"/>
    </source>
</evidence>
<dbReference type="Pfam" id="PF13609">
    <property type="entry name" value="Porin_4"/>
    <property type="match status" value="1"/>
</dbReference>
<dbReference type="Gene3D" id="2.40.160.10">
    <property type="entry name" value="Porin"/>
    <property type="match status" value="1"/>
</dbReference>
<dbReference type="EMBL" id="MJIC01000016">
    <property type="protein sequence ID" value="OFI32730.1"/>
    <property type="molecule type" value="Genomic_DNA"/>
</dbReference>
<dbReference type="SUPFAM" id="SSF56935">
    <property type="entry name" value="Porins"/>
    <property type="match status" value="1"/>
</dbReference>
<name>A0A1E8F9Y6_9ALTE</name>
<dbReference type="Proteomes" id="UP000176037">
    <property type="component" value="Unassembled WGS sequence"/>
</dbReference>